<feature type="transmembrane region" description="Helical" evidence="5">
    <location>
        <begin position="224"/>
        <end position="243"/>
    </location>
</feature>
<keyword evidence="3 5" id="KW-1133">Transmembrane helix</keyword>
<feature type="transmembrane region" description="Helical" evidence="5">
    <location>
        <begin position="36"/>
        <end position="54"/>
    </location>
</feature>
<dbReference type="Pfam" id="PF07690">
    <property type="entry name" value="MFS_1"/>
    <property type="match status" value="1"/>
</dbReference>
<reference evidence="7 8" key="1">
    <citation type="submission" date="2020-10" db="EMBL/GenBank/DDBJ databases">
        <title>Draft genome of Ramlibacter aquaticus LMG 30558.</title>
        <authorList>
            <person name="Props R."/>
        </authorList>
    </citation>
    <scope>NUCLEOTIDE SEQUENCE [LARGE SCALE GENOMIC DNA]</scope>
    <source>
        <strain evidence="7 8">LMG 30558</strain>
    </source>
</reference>
<dbReference type="InterPro" id="IPR036259">
    <property type="entry name" value="MFS_trans_sf"/>
</dbReference>
<organism evidence="7 8">
    <name type="scientific">Ramlibacter aquaticus</name>
    <dbReference type="NCBI Taxonomy" id="2780094"/>
    <lineage>
        <taxon>Bacteria</taxon>
        <taxon>Pseudomonadati</taxon>
        <taxon>Pseudomonadota</taxon>
        <taxon>Betaproteobacteria</taxon>
        <taxon>Burkholderiales</taxon>
        <taxon>Comamonadaceae</taxon>
        <taxon>Ramlibacter</taxon>
    </lineage>
</organism>
<feature type="transmembrane region" description="Helical" evidence="5">
    <location>
        <begin position="357"/>
        <end position="375"/>
    </location>
</feature>
<feature type="transmembrane region" description="Helical" evidence="5">
    <location>
        <begin position="327"/>
        <end position="351"/>
    </location>
</feature>
<feature type="domain" description="Major facilitator superfamily (MFS) profile" evidence="6">
    <location>
        <begin position="1"/>
        <end position="451"/>
    </location>
</feature>
<feature type="transmembrane region" description="Helical" evidence="5">
    <location>
        <begin position="152"/>
        <end position="170"/>
    </location>
</feature>
<evidence type="ECO:0000313" key="8">
    <source>
        <dbReference type="Proteomes" id="UP000715965"/>
    </source>
</evidence>
<evidence type="ECO:0000256" key="2">
    <source>
        <dbReference type="ARBA" id="ARBA00022692"/>
    </source>
</evidence>
<dbReference type="PANTHER" id="PTHR42718">
    <property type="entry name" value="MAJOR FACILITATOR SUPERFAMILY MULTIDRUG TRANSPORTER MFSC"/>
    <property type="match status" value="1"/>
</dbReference>
<evidence type="ECO:0000256" key="5">
    <source>
        <dbReference type="SAM" id="Phobius"/>
    </source>
</evidence>
<feature type="transmembrane region" description="Helical" evidence="5">
    <location>
        <begin position="124"/>
        <end position="146"/>
    </location>
</feature>
<dbReference type="CDD" id="cd17321">
    <property type="entry name" value="MFS_MMR_MDR_like"/>
    <property type="match status" value="1"/>
</dbReference>
<evidence type="ECO:0000256" key="1">
    <source>
        <dbReference type="ARBA" id="ARBA00004141"/>
    </source>
</evidence>
<feature type="transmembrane region" description="Helical" evidence="5">
    <location>
        <begin position="91"/>
        <end position="112"/>
    </location>
</feature>
<feature type="transmembrane region" description="Helical" evidence="5">
    <location>
        <begin position="264"/>
        <end position="287"/>
    </location>
</feature>
<comment type="subcellular location">
    <subcellularLocation>
        <location evidence="1">Membrane</location>
        <topology evidence="1">Multi-pass membrane protein</topology>
    </subcellularLocation>
</comment>
<protein>
    <submittedName>
        <fullName evidence="7">MFS transporter</fullName>
    </submittedName>
</protein>
<gene>
    <name evidence="7" type="ORF">IM725_11030</name>
</gene>
<proteinExistence type="predicted"/>
<keyword evidence="4 5" id="KW-0472">Membrane</keyword>
<feature type="transmembrane region" description="Helical" evidence="5">
    <location>
        <begin position="425"/>
        <end position="445"/>
    </location>
</feature>
<feature type="transmembrane region" description="Helical" evidence="5">
    <location>
        <begin position="66"/>
        <end position="85"/>
    </location>
</feature>
<dbReference type="EMBL" id="JADDOJ010000039">
    <property type="protein sequence ID" value="MBE7941102.1"/>
    <property type="molecule type" value="Genomic_DNA"/>
</dbReference>
<evidence type="ECO:0000256" key="3">
    <source>
        <dbReference type="ARBA" id="ARBA00022989"/>
    </source>
</evidence>
<comment type="caution">
    <text evidence="7">The sequence shown here is derived from an EMBL/GenBank/DDBJ whole genome shotgun (WGS) entry which is preliminary data.</text>
</comment>
<keyword evidence="2 5" id="KW-0812">Transmembrane</keyword>
<dbReference type="PANTHER" id="PTHR42718:SF48">
    <property type="entry name" value="CONSERVED TWO-DOMAIN MEMBRANE PROTEIN-RELATED"/>
    <property type="match status" value="1"/>
</dbReference>
<accession>A0ABR9SHA1</accession>
<dbReference type="Gene3D" id="1.20.1250.20">
    <property type="entry name" value="MFS general substrate transporter like domains"/>
    <property type="match status" value="1"/>
</dbReference>
<dbReference type="PROSITE" id="PS50850">
    <property type="entry name" value="MFS"/>
    <property type="match status" value="1"/>
</dbReference>
<evidence type="ECO:0000256" key="4">
    <source>
        <dbReference type="ARBA" id="ARBA00023136"/>
    </source>
</evidence>
<dbReference type="Proteomes" id="UP000715965">
    <property type="component" value="Unassembled WGS sequence"/>
</dbReference>
<dbReference type="InterPro" id="IPR011701">
    <property type="entry name" value="MFS"/>
</dbReference>
<dbReference type="Gene3D" id="1.20.1720.10">
    <property type="entry name" value="Multidrug resistance protein D"/>
    <property type="match status" value="1"/>
</dbReference>
<name>A0ABR9SHA1_9BURK</name>
<keyword evidence="8" id="KW-1185">Reference proteome</keyword>
<dbReference type="InterPro" id="IPR020846">
    <property type="entry name" value="MFS_dom"/>
</dbReference>
<evidence type="ECO:0000313" key="7">
    <source>
        <dbReference type="EMBL" id="MBE7941102.1"/>
    </source>
</evidence>
<feature type="transmembrane region" description="Helical" evidence="5">
    <location>
        <begin position="191"/>
        <end position="212"/>
    </location>
</feature>
<dbReference type="SUPFAM" id="SSF103473">
    <property type="entry name" value="MFS general substrate transporter"/>
    <property type="match status" value="1"/>
</dbReference>
<evidence type="ECO:0000259" key="6">
    <source>
        <dbReference type="PROSITE" id="PS50850"/>
    </source>
</evidence>
<feature type="transmembrane region" description="Helical" evidence="5">
    <location>
        <begin position="396"/>
        <end position="419"/>
    </location>
</feature>
<dbReference type="RefSeq" id="WP_193780644.1">
    <property type="nucleotide sequence ID" value="NZ_JADDOJ010000039.1"/>
</dbReference>
<feature type="transmembrane region" description="Helical" evidence="5">
    <location>
        <begin position="299"/>
        <end position="320"/>
    </location>
</feature>
<sequence length="452" mass="45818">MATILLGIAVTVIDGTVANLALPGMVRDLHTHASDAVWIVNAYQLATLVLLLPLASLGDRLGYRRIYLVGVVLFTLASGLCSMASSLPTLAVARALQGMGAAGIMSVNPALVRLTYPPSQLGRGIALNSMVVATASVAGPVLAAAILSVAGWPWLFLVNVPLGVLLFLLGQRVLPANTLFTGPLRFSPLDIVLNGAMFVLLFVGADLLGGMGRGGEGGMGASPAWGLGLLAACAAVGTVHVLRQRRLAHPLLPIDLLRIPVFRLSMATSVCAFAAQTMAYVALPFLFLDAWHHSPGQAGLLMACWPLGVIAAASVTGRLIGRFHGGLLGAIGLGVLALGLGLMGLAAASSAATEPAVWWRLAVCGLGFGLFQSPNNHTIITSAPAHRAGAASGMLGTARLTGQSLGAALLAAVFALASAHDGGGAQAALALSAGLAAAAAVFSGLRLRTTQA</sequence>